<evidence type="ECO:0000313" key="3">
    <source>
        <dbReference type="Proteomes" id="UP000654922"/>
    </source>
</evidence>
<dbReference type="InterPro" id="IPR036047">
    <property type="entry name" value="F-box-like_dom_sf"/>
</dbReference>
<sequence>MKPEHQAASGLDGFPAEILYLVVQLLSSAELHALCLVNKRFRIIAEPFLYAQIQWTWTNSQNPPVAQFLRSIVHRPELGSFVHVLILNGDSFDLSWHNYKQKSPKLPVTEVVLDELVKCIERIRIPYAEQWIQELRAGTMDAFVTLLLSQLPSLRRLYLGKNFARESRLMGMMLRSALCEEFPYSHLPSLTHLQDVSVVYPDLGLHIRRFTDVRSTADVLSLFYLPSVERIKALIDNPATFIWPGKYPPNPSRLASLDLTMLREGHLGQVLSVTQGLRKLQWDWYYRPDLEDHFVTDIIDLDQIAADLSHVQETLTDLTITAGSDVSQADPELPKLTFSGSFKTFSGLHMLKRLEVPLPFLLGFSQSAPNVVCLEEALPKNIQWLTVTDDLCLQREWEWDCETEYLLGAIRSWLQDWKRSTPRLQGFRLLTKEIPVREWGFDPVMIQALRDIGAQTGIQVQIIEGEGVE</sequence>
<evidence type="ECO:0000313" key="2">
    <source>
        <dbReference type="EMBL" id="KAF7164136.1"/>
    </source>
</evidence>
<dbReference type="OrthoDB" id="4191831at2759"/>
<dbReference type="SUPFAM" id="SSF81383">
    <property type="entry name" value="F-box domain"/>
    <property type="match status" value="1"/>
</dbReference>
<proteinExistence type="predicted"/>
<protein>
    <recommendedName>
        <fullName evidence="1">F-box domain-containing protein</fullName>
    </recommendedName>
</protein>
<feature type="domain" description="F-box" evidence="1">
    <location>
        <begin position="8"/>
        <end position="53"/>
    </location>
</feature>
<organism evidence="2 3">
    <name type="scientific">Aspergillus felis</name>
    <dbReference type="NCBI Taxonomy" id="1287682"/>
    <lineage>
        <taxon>Eukaryota</taxon>
        <taxon>Fungi</taxon>
        <taxon>Dikarya</taxon>
        <taxon>Ascomycota</taxon>
        <taxon>Pezizomycotina</taxon>
        <taxon>Eurotiomycetes</taxon>
        <taxon>Eurotiomycetidae</taxon>
        <taxon>Eurotiales</taxon>
        <taxon>Aspergillaceae</taxon>
        <taxon>Aspergillus</taxon>
        <taxon>Aspergillus subgen. Fumigati</taxon>
    </lineage>
</organism>
<dbReference type="InterPro" id="IPR001810">
    <property type="entry name" value="F-box_dom"/>
</dbReference>
<dbReference type="EMBL" id="JACBAE010001335">
    <property type="protein sequence ID" value="KAF7164136.1"/>
    <property type="molecule type" value="Genomic_DNA"/>
</dbReference>
<dbReference type="AlphaFoldDB" id="A0A8H6Q216"/>
<dbReference type="Proteomes" id="UP000654922">
    <property type="component" value="Unassembled WGS sequence"/>
</dbReference>
<gene>
    <name evidence="2" type="ORF">CNMCM5623_008826</name>
</gene>
<dbReference type="PROSITE" id="PS50181">
    <property type="entry name" value="FBOX"/>
    <property type="match status" value="1"/>
</dbReference>
<name>A0A8H6Q216_9EURO</name>
<evidence type="ECO:0000259" key="1">
    <source>
        <dbReference type="PROSITE" id="PS50181"/>
    </source>
</evidence>
<reference evidence="2" key="1">
    <citation type="submission" date="2020-06" db="EMBL/GenBank/DDBJ databases">
        <title>Draft genome sequences of strains closely related to Aspergillus parafelis and Aspergillus hiratsukae.</title>
        <authorList>
            <person name="Dos Santos R.A.C."/>
            <person name="Rivero-Menendez O."/>
            <person name="Steenwyk J.L."/>
            <person name="Mead M.E."/>
            <person name="Goldman G.H."/>
            <person name="Alastruey-Izquierdo A."/>
            <person name="Rokas A."/>
        </authorList>
    </citation>
    <scope>NUCLEOTIDE SEQUENCE</scope>
    <source>
        <strain evidence="2">CNM-CM5623</strain>
    </source>
</reference>
<comment type="caution">
    <text evidence="2">The sequence shown here is derived from an EMBL/GenBank/DDBJ whole genome shotgun (WGS) entry which is preliminary data.</text>
</comment>
<accession>A0A8H6Q216</accession>